<keyword evidence="1" id="KW-0472">Membrane</keyword>
<dbReference type="OrthoDB" id="3034892at2"/>
<keyword evidence="1" id="KW-1133">Transmembrane helix</keyword>
<protein>
    <submittedName>
        <fullName evidence="2">Uncharacterized protein</fullName>
    </submittedName>
</protein>
<sequence length="129" mass="14921">MVYKRSPIAAIWNCVAVVFVFIFLFFTLGYFFGTKVAIIGASVVSLISFVNVIRDMKLKVVVEGNDLDIYLGKKEYHYEIDKINIRSESRDFDSFTLKITDENGVQETFDLSLLGYRKYNQLLYDLGFE</sequence>
<dbReference type="HOGENOM" id="CLU_149859_0_0_9"/>
<evidence type="ECO:0000313" key="3">
    <source>
        <dbReference type="Proteomes" id="UP000007468"/>
    </source>
</evidence>
<feature type="transmembrane region" description="Helical" evidence="1">
    <location>
        <begin position="36"/>
        <end position="53"/>
    </location>
</feature>
<evidence type="ECO:0000313" key="2">
    <source>
        <dbReference type="EMBL" id="EFE28971.2"/>
    </source>
</evidence>
<keyword evidence="3" id="KW-1185">Reference proteome</keyword>
<dbReference type="eggNOG" id="ENOG5033JC3">
    <property type="taxonomic scope" value="Bacteria"/>
</dbReference>
<feature type="transmembrane region" description="Helical" evidence="1">
    <location>
        <begin position="7"/>
        <end position="30"/>
    </location>
</feature>
<dbReference type="KEGG" id="faa:HMPREF0389_00893"/>
<accession>D6GQB8</accession>
<evidence type="ECO:0000256" key="1">
    <source>
        <dbReference type="SAM" id="Phobius"/>
    </source>
</evidence>
<proteinExistence type="predicted"/>
<dbReference type="AlphaFoldDB" id="D6GQB8"/>
<gene>
    <name evidence="2" type="ordered locus">HMPREF0389_00893</name>
</gene>
<dbReference type="EMBL" id="CP002390">
    <property type="protein sequence ID" value="EFE28971.2"/>
    <property type="molecule type" value="Genomic_DNA"/>
</dbReference>
<keyword evidence="1" id="KW-0812">Transmembrane</keyword>
<name>D6GQB8_FILAD</name>
<reference evidence="3" key="1">
    <citation type="submission" date="2010-12" db="EMBL/GenBank/DDBJ databases">
        <title>The genome sequence of Filifactor alocis strain ATCC 35896.</title>
        <authorList>
            <consortium name="The Broad Institute Genome Sequencing Platform"/>
            <person name="Ward D."/>
            <person name="Earl A."/>
            <person name="Feldgarden M."/>
            <person name="Young S.K."/>
            <person name="Gargeya S."/>
            <person name="Zeng Q."/>
            <person name="Alvarado L."/>
            <person name="Berlin A."/>
            <person name="Bochicchio J."/>
            <person name="Chapman S.B."/>
            <person name="Chen Z."/>
            <person name="Freedman E."/>
            <person name="Gellesch M."/>
            <person name="Goldberg J."/>
            <person name="Griggs A."/>
            <person name="Gujja S."/>
            <person name="Heilman E."/>
            <person name="Heiman D."/>
            <person name="Howarth C."/>
            <person name="Mehta T."/>
            <person name="Neiman D."/>
            <person name="Pearson M."/>
            <person name="Roberts A."/>
            <person name="Saif S."/>
            <person name="Shea T."/>
            <person name="Shenoy N."/>
            <person name="Sisk P."/>
            <person name="Stolte C."/>
            <person name="Sykes S."/>
            <person name="White J."/>
            <person name="Yandava C."/>
            <person name="Izard J."/>
            <person name="Blanton J.M."/>
            <person name="Baranova O.V."/>
            <person name="Tanner A.C."/>
            <person name="Dewhirst F.E."/>
            <person name="Haas B."/>
            <person name="Nusbaum C."/>
            <person name="Birren B."/>
        </authorList>
    </citation>
    <scope>NUCLEOTIDE SEQUENCE [LARGE SCALE GENOMIC DNA]</scope>
    <source>
        <strain evidence="3">ATCC 35896 / D40 B5</strain>
    </source>
</reference>
<dbReference type="Proteomes" id="UP000007468">
    <property type="component" value="Chromosome"/>
</dbReference>
<organism evidence="2 3">
    <name type="scientific">Filifactor alocis (strain ATCC 35896 / CCUG 47790 / D40 B5)</name>
    <name type="common">Fusobacterium alocis</name>
    <dbReference type="NCBI Taxonomy" id="546269"/>
    <lineage>
        <taxon>Bacteria</taxon>
        <taxon>Bacillati</taxon>
        <taxon>Bacillota</taxon>
        <taxon>Clostridia</taxon>
        <taxon>Peptostreptococcales</taxon>
        <taxon>Filifactoraceae</taxon>
        <taxon>Filifactor</taxon>
    </lineage>
</organism>
<dbReference type="RefSeq" id="WP_014262886.1">
    <property type="nucleotide sequence ID" value="NC_016630.1"/>
</dbReference>